<dbReference type="OrthoDB" id="9790211at2"/>
<feature type="transmembrane region" description="Helical" evidence="8">
    <location>
        <begin position="423"/>
        <end position="451"/>
    </location>
</feature>
<keyword evidence="6 8" id="KW-1133">Transmembrane helix</keyword>
<keyword evidence="2 8" id="KW-0813">Transport</keyword>
<proteinExistence type="inferred from homology"/>
<feature type="transmembrane region" description="Helical" evidence="8">
    <location>
        <begin position="377"/>
        <end position="403"/>
    </location>
</feature>
<feature type="transmembrane region" description="Helical" evidence="8">
    <location>
        <begin position="154"/>
        <end position="176"/>
    </location>
</feature>
<evidence type="ECO:0000256" key="4">
    <source>
        <dbReference type="ARBA" id="ARBA00022519"/>
    </source>
</evidence>
<name>A0A2H5EYQ8_9RHOB</name>
<keyword evidence="4" id="KW-0997">Cell inner membrane</keyword>
<dbReference type="PANTHER" id="PTHR43357">
    <property type="entry name" value="INNER MEMBRANE ABC TRANSPORTER PERMEASE PROTEIN YDCV"/>
    <property type="match status" value="1"/>
</dbReference>
<dbReference type="Pfam" id="PF00528">
    <property type="entry name" value="BPD_transp_1"/>
    <property type="match status" value="1"/>
</dbReference>
<dbReference type="KEGG" id="pzh:CX676_09930"/>
<keyword evidence="5 8" id="KW-0812">Transmembrane</keyword>
<comment type="subcellular location">
    <subcellularLocation>
        <location evidence="1">Cell inner membrane</location>
        <topology evidence="1">Multi-pass membrane protein</topology>
    </subcellularLocation>
    <subcellularLocation>
        <location evidence="8">Cell membrane</location>
        <topology evidence="8">Multi-pass membrane protein</topology>
    </subcellularLocation>
</comment>
<evidence type="ECO:0000256" key="3">
    <source>
        <dbReference type="ARBA" id="ARBA00022475"/>
    </source>
</evidence>
<feature type="transmembrane region" description="Helical" evidence="8">
    <location>
        <begin position="301"/>
        <end position="322"/>
    </location>
</feature>
<dbReference type="GO" id="GO:0005886">
    <property type="term" value="C:plasma membrane"/>
    <property type="evidence" value="ECO:0007669"/>
    <property type="project" value="UniProtKB-SubCell"/>
</dbReference>
<sequence length="573" mass="60976">MARHPRNPTGSESLRHGSGWGWSAASVLIAALVLMPVLAVGWMALFPSENIWPHLVSTTLPRYGLNTLILALGTGLLSAAMGTGAAWLVSIFDFPGRRGLEWLLLLPLAVPAYIGAYALSDFLDYSGPVQIALREAFGWTSARDYWFPAIHSRWAAVLVLSAALYPYVYLLTRAALHEQSAGAYEVARALGTGPWRLFWRVGLPLARPAIVAGSAIAMMESVADYGVVSYFGIQTLNTGIFTTWLEARNAGGAAQIACVILLIIALLAVWERVSRSHARYHQSARHSRPIIRQRLSGLKGWAAFIACAIPFVLGFVMPVAIIGRYALSYPQGWLTPGLGSALWHTLSLGAAASVLAVLLALVMVYGVRLSNRRLPRLLLPITTIGYAAPGAVLAVGILIPLAALDHRVADAWLALTGTDPGLMMTGTGFAIILAYIVRFFAIAQGAVDGAFTRIPPSLPMAARSLGRDARGVLRDVLLPLMKGSVGSALLLVFVDCTKELPATLLLRPFNYETLATRVHEKASLEDLGNASPAALLVVGVGLVAVALLARANLGLRRGPSRAIAAGSAAPEAQ</sequence>
<dbReference type="AlphaFoldDB" id="A0A2H5EYQ8"/>
<dbReference type="Gene3D" id="1.10.3720.10">
    <property type="entry name" value="MetI-like"/>
    <property type="match status" value="2"/>
</dbReference>
<keyword evidence="7 8" id="KW-0472">Membrane</keyword>
<dbReference type="InterPro" id="IPR035906">
    <property type="entry name" value="MetI-like_sf"/>
</dbReference>
<dbReference type="InterPro" id="IPR000515">
    <property type="entry name" value="MetI-like"/>
</dbReference>
<feature type="transmembrane region" description="Helical" evidence="8">
    <location>
        <begin position="197"/>
        <end position="219"/>
    </location>
</feature>
<evidence type="ECO:0000259" key="9">
    <source>
        <dbReference type="PROSITE" id="PS50928"/>
    </source>
</evidence>
<evidence type="ECO:0000256" key="1">
    <source>
        <dbReference type="ARBA" id="ARBA00004429"/>
    </source>
</evidence>
<feature type="transmembrane region" description="Helical" evidence="8">
    <location>
        <begin position="65"/>
        <end position="90"/>
    </location>
</feature>
<keyword evidence="3" id="KW-1003">Cell membrane</keyword>
<dbReference type="GO" id="GO:0055085">
    <property type="term" value="P:transmembrane transport"/>
    <property type="evidence" value="ECO:0007669"/>
    <property type="project" value="InterPro"/>
</dbReference>
<comment type="similarity">
    <text evidence="8">Belongs to the binding-protein-dependent transport system permease family.</text>
</comment>
<dbReference type="PROSITE" id="PS50928">
    <property type="entry name" value="ABC_TM1"/>
    <property type="match status" value="2"/>
</dbReference>
<protein>
    <submittedName>
        <fullName evidence="10">Iron ABC transporter permease</fullName>
    </submittedName>
</protein>
<evidence type="ECO:0000256" key="7">
    <source>
        <dbReference type="ARBA" id="ARBA00023136"/>
    </source>
</evidence>
<evidence type="ECO:0000313" key="10">
    <source>
        <dbReference type="EMBL" id="AUH64439.1"/>
    </source>
</evidence>
<dbReference type="FunFam" id="1.10.3720.10:FF:000088">
    <property type="entry name" value="Iron(III) ABC transporter, permease protein"/>
    <property type="match status" value="1"/>
</dbReference>
<feature type="transmembrane region" description="Helical" evidence="8">
    <location>
        <begin position="20"/>
        <end position="45"/>
    </location>
</feature>
<evidence type="ECO:0000256" key="2">
    <source>
        <dbReference type="ARBA" id="ARBA00022448"/>
    </source>
</evidence>
<dbReference type="RefSeq" id="WP_101752476.1">
    <property type="nucleotide sequence ID" value="NZ_CP025430.1"/>
</dbReference>
<dbReference type="Proteomes" id="UP000234530">
    <property type="component" value="Chromosome"/>
</dbReference>
<dbReference type="CDD" id="cd06261">
    <property type="entry name" value="TM_PBP2"/>
    <property type="match status" value="2"/>
</dbReference>
<feature type="domain" description="ABC transmembrane type-1" evidence="9">
    <location>
        <begin position="342"/>
        <end position="548"/>
    </location>
</feature>
<gene>
    <name evidence="10" type="ORF">CX676_09930</name>
</gene>
<keyword evidence="11" id="KW-1185">Reference proteome</keyword>
<reference evidence="10 11" key="1">
    <citation type="journal article" date="2013" name="Antonie Van Leeuwenhoek">
        <title>Paracoccus zhejiangensis sp. nov., isolated from activated sludge in wastewater-treatment system.</title>
        <authorList>
            <person name="Wu Z.G."/>
            <person name="Zhang D.F."/>
            <person name="Liu Y.L."/>
            <person name="Wang F."/>
            <person name="Jiang X."/>
            <person name="Li C."/>
            <person name="Li S.P."/>
            <person name="Hong Q."/>
            <person name="Li W.J."/>
        </authorList>
    </citation>
    <scope>NUCLEOTIDE SEQUENCE [LARGE SCALE GENOMIC DNA]</scope>
    <source>
        <strain evidence="10 11">J6</strain>
    </source>
</reference>
<evidence type="ECO:0000256" key="8">
    <source>
        <dbReference type="RuleBase" id="RU363032"/>
    </source>
</evidence>
<accession>A0A2H5EYQ8</accession>
<evidence type="ECO:0000256" key="6">
    <source>
        <dbReference type="ARBA" id="ARBA00022989"/>
    </source>
</evidence>
<feature type="transmembrane region" description="Helical" evidence="8">
    <location>
        <begin position="252"/>
        <end position="270"/>
    </location>
</feature>
<evidence type="ECO:0000256" key="5">
    <source>
        <dbReference type="ARBA" id="ARBA00022692"/>
    </source>
</evidence>
<feature type="transmembrane region" description="Helical" evidence="8">
    <location>
        <begin position="533"/>
        <end position="553"/>
    </location>
</feature>
<dbReference type="EMBL" id="CP025430">
    <property type="protein sequence ID" value="AUH64439.1"/>
    <property type="molecule type" value="Genomic_DNA"/>
</dbReference>
<feature type="transmembrane region" description="Helical" evidence="8">
    <location>
        <begin position="102"/>
        <end position="119"/>
    </location>
</feature>
<organism evidence="10 11">
    <name type="scientific">Paracoccus zhejiangensis</name>
    <dbReference type="NCBI Taxonomy" id="1077935"/>
    <lineage>
        <taxon>Bacteria</taxon>
        <taxon>Pseudomonadati</taxon>
        <taxon>Pseudomonadota</taxon>
        <taxon>Alphaproteobacteria</taxon>
        <taxon>Rhodobacterales</taxon>
        <taxon>Paracoccaceae</taxon>
        <taxon>Paracoccus</taxon>
    </lineage>
</organism>
<evidence type="ECO:0000313" key="11">
    <source>
        <dbReference type="Proteomes" id="UP000234530"/>
    </source>
</evidence>
<feature type="domain" description="ABC transmembrane type-1" evidence="9">
    <location>
        <begin position="64"/>
        <end position="268"/>
    </location>
</feature>
<feature type="transmembrane region" description="Helical" evidence="8">
    <location>
        <begin position="342"/>
        <end position="365"/>
    </location>
</feature>
<dbReference type="SUPFAM" id="SSF161098">
    <property type="entry name" value="MetI-like"/>
    <property type="match status" value="2"/>
</dbReference>
<dbReference type="PANTHER" id="PTHR43357:SF3">
    <property type="entry name" value="FE(3+)-TRANSPORT SYSTEM PERMEASE PROTEIN FBPB 2"/>
    <property type="match status" value="1"/>
</dbReference>